<feature type="compositionally biased region" description="Polar residues" evidence="11">
    <location>
        <begin position="368"/>
        <end position="382"/>
    </location>
</feature>
<feature type="region of interest" description="Disordered" evidence="11">
    <location>
        <begin position="281"/>
        <end position="306"/>
    </location>
</feature>
<evidence type="ECO:0000256" key="7">
    <source>
        <dbReference type="ARBA" id="ARBA00022840"/>
    </source>
</evidence>
<gene>
    <name evidence="13" type="ORF">TAV2_LOCUS18723</name>
</gene>
<feature type="region of interest" description="Disordered" evidence="11">
    <location>
        <begin position="126"/>
        <end position="146"/>
    </location>
</feature>
<proteinExistence type="inferred from homology"/>
<dbReference type="PROSITE" id="PS50011">
    <property type="entry name" value="PROTEIN_KINASE_DOM"/>
    <property type="match status" value="1"/>
</dbReference>
<evidence type="ECO:0000256" key="9">
    <source>
        <dbReference type="ARBA" id="ARBA00048329"/>
    </source>
</evidence>
<evidence type="ECO:0000256" key="2">
    <source>
        <dbReference type="ARBA" id="ARBA00012406"/>
    </source>
</evidence>
<dbReference type="Gene3D" id="1.10.510.10">
    <property type="entry name" value="Transferase(Phosphotransferase) domain 1"/>
    <property type="match status" value="1"/>
</dbReference>
<comment type="similarity">
    <text evidence="1">Belongs to the protein kinase superfamily. STE Ser/Thr protein kinase family. MAP kinase kinase kinase subfamily.</text>
</comment>
<evidence type="ECO:0000256" key="10">
    <source>
        <dbReference type="PROSITE-ProRule" id="PRU10141"/>
    </source>
</evidence>
<dbReference type="PROSITE" id="PS00107">
    <property type="entry name" value="PROTEIN_KINASE_ATP"/>
    <property type="match status" value="1"/>
</dbReference>
<evidence type="ECO:0000256" key="1">
    <source>
        <dbReference type="ARBA" id="ARBA00006529"/>
    </source>
</evidence>
<dbReference type="EMBL" id="OU466862">
    <property type="protein sequence ID" value="CAH2072592.1"/>
    <property type="molecule type" value="Genomic_DNA"/>
</dbReference>
<evidence type="ECO:0000256" key="11">
    <source>
        <dbReference type="SAM" id="MobiDB-lite"/>
    </source>
</evidence>
<dbReference type="Pfam" id="PF00069">
    <property type="entry name" value="Pkinase"/>
    <property type="match status" value="1"/>
</dbReference>
<dbReference type="InterPro" id="IPR011009">
    <property type="entry name" value="Kinase-like_dom_sf"/>
</dbReference>
<evidence type="ECO:0000313" key="14">
    <source>
        <dbReference type="Proteomes" id="UP000836841"/>
    </source>
</evidence>
<keyword evidence="4" id="KW-0808">Transferase</keyword>
<evidence type="ECO:0000256" key="6">
    <source>
        <dbReference type="ARBA" id="ARBA00022777"/>
    </source>
</evidence>
<keyword evidence="7 10" id="KW-0067">ATP-binding</keyword>
<feature type="domain" description="Protein kinase" evidence="12">
    <location>
        <begin position="397"/>
        <end position="653"/>
    </location>
</feature>
<feature type="compositionally biased region" description="Low complexity" evidence="11">
    <location>
        <begin position="131"/>
        <end position="141"/>
    </location>
</feature>
<dbReference type="InterPro" id="IPR050538">
    <property type="entry name" value="MAP_kinase_kinase_kinase"/>
</dbReference>
<reference evidence="13 14" key="1">
    <citation type="submission" date="2022-03" db="EMBL/GenBank/DDBJ databases">
        <authorList>
            <person name="Nunn A."/>
            <person name="Chopra R."/>
            <person name="Nunn A."/>
            <person name="Contreras Garrido A."/>
        </authorList>
    </citation>
    <scope>NUCLEOTIDE SEQUENCE [LARGE SCALE GENOMIC DNA]</scope>
</reference>
<comment type="catalytic activity">
    <reaction evidence="9">
        <text>L-seryl-[protein] + ATP = O-phospho-L-seryl-[protein] + ADP + H(+)</text>
        <dbReference type="Rhea" id="RHEA:17989"/>
        <dbReference type="Rhea" id="RHEA-COMP:9863"/>
        <dbReference type="Rhea" id="RHEA-COMP:11604"/>
        <dbReference type="ChEBI" id="CHEBI:15378"/>
        <dbReference type="ChEBI" id="CHEBI:29999"/>
        <dbReference type="ChEBI" id="CHEBI:30616"/>
        <dbReference type="ChEBI" id="CHEBI:83421"/>
        <dbReference type="ChEBI" id="CHEBI:456216"/>
        <dbReference type="EC" id="2.7.11.25"/>
    </reaction>
</comment>
<keyword evidence="14" id="KW-1185">Reference proteome</keyword>
<organism evidence="13 14">
    <name type="scientific">Thlaspi arvense</name>
    <name type="common">Field penny-cress</name>
    <dbReference type="NCBI Taxonomy" id="13288"/>
    <lineage>
        <taxon>Eukaryota</taxon>
        <taxon>Viridiplantae</taxon>
        <taxon>Streptophyta</taxon>
        <taxon>Embryophyta</taxon>
        <taxon>Tracheophyta</taxon>
        <taxon>Spermatophyta</taxon>
        <taxon>Magnoliopsida</taxon>
        <taxon>eudicotyledons</taxon>
        <taxon>Gunneridae</taxon>
        <taxon>Pentapetalae</taxon>
        <taxon>rosids</taxon>
        <taxon>malvids</taxon>
        <taxon>Brassicales</taxon>
        <taxon>Brassicaceae</taxon>
        <taxon>Thlaspideae</taxon>
        <taxon>Thlaspi</taxon>
    </lineage>
</organism>
<dbReference type="GO" id="GO:0004709">
    <property type="term" value="F:MAP kinase kinase kinase activity"/>
    <property type="evidence" value="ECO:0007669"/>
    <property type="project" value="UniProtKB-EC"/>
</dbReference>
<keyword evidence="3" id="KW-0723">Serine/threonine-protein kinase</keyword>
<keyword evidence="6" id="KW-0418">Kinase</keyword>
<sequence>MDRIIARMKKSSGMRRDKNPVRKLERRDAVKHINYDVASSSSSSAEDVSVSTSSLMTRSLEFPDRTSFRIVGGADGEMDRIYRDLGIHGPEDLAISFDAWEACKMRSASDVVNRYPSFDLGHQKFQHQGLSEAGPSGAAADSSDRDITELARPESIVIGSFCNLGNKVVENNTELARPESIVIGSFCNLGDKVVENKTELTRPEPTVTGSFCNLGDKVVENNTELTRSEPTVTGSFSNVADKVVENKPSLERTPTILVKSRGYLLPPTDVVPAAAAAAAAGGGIKGVRPPVLKPPPSMKRHSVDHHGSSWDFLNHFAPLESETIQRPSSSSSSSSHNEEEAGEEVVEEKEGREVRSLQSADTADEACSFTTNEGGETSSTVSNASPIYSSGYIITSWQKGGLLGRGSFGSVYEGISGDGDFFAVKEVSLLEQGSQAQECIQQLEGEIALLSRLQHPNIVRYRGTAKDESNLYIFLELVSQGSLQKLYKKYPKLMDSAVSSYTRQILDGLKYLHDKEFIHRDIKCANILVDANGAVKLADFGLAKVSKLNDAKSSKGTPFWMAPEVINLKRTTGYGSSADIWSLGCTVLEMLTRQIPYCDLDNPAQALFKIGRGVLPDIPDTLSQDAKDFVIKCLKVDPEQRPTAAELLNHPFVRRPLSSSGSGSGAGWNGVTP</sequence>
<keyword evidence="5 10" id="KW-0547">Nucleotide-binding</keyword>
<evidence type="ECO:0000256" key="3">
    <source>
        <dbReference type="ARBA" id="ARBA00022527"/>
    </source>
</evidence>
<dbReference type="GO" id="GO:1902065">
    <property type="term" value="P:response to L-glutamate"/>
    <property type="evidence" value="ECO:0007669"/>
    <property type="project" value="UniProtKB-ARBA"/>
</dbReference>
<protein>
    <recommendedName>
        <fullName evidence="2">mitogen-activated protein kinase kinase kinase</fullName>
        <ecNumber evidence="2">2.7.11.25</ecNumber>
    </recommendedName>
</protein>
<comment type="catalytic activity">
    <reaction evidence="8">
        <text>L-threonyl-[protein] + ATP = O-phospho-L-threonyl-[protein] + ADP + H(+)</text>
        <dbReference type="Rhea" id="RHEA:46608"/>
        <dbReference type="Rhea" id="RHEA-COMP:11060"/>
        <dbReference type="Rhea" id="RHEA-COMP:11605"/>
        <dbReference type="ChEBI" id="CHEBI:15378"/>
        <dbReference type="ChEBI" id="CHEBI:30013"/>
        <dbReference type="ChEBI" id="CHEBI:30616"/>
        <dbReference type="ChEBI" id="CHEBI:61977"/>
        <dbReference type="ChEBI" id="CHEBI:456216"/>
        <dbReference type="EC" id="2.7.11.25"/>
    </reaction>
</comment>
<dbReference type="FunFam" id="1.10.510.10:FF:000359">
    <property type="entry name" value="Mitogen-activated protein kinase 1, putative, expressed"/>
    <property type="match status" value="1"/>
</dbReference>
<dbReference type="GO" id="GO:0005737">
    <property type="term" value="C:cytoplasm"/>
    <property type="evidence" value="ECO:0007669"/>
    <property type="project" value="TreeGrafter"/>
</dbReference>
<feature type="compositionally biased region" description="Low complexity" evidence="11">
    <location>
        <begin position="322"/>
        <end position="335"/>
    </location>
</feature>
<dbReference type="InterPro" id="IPR008271">
    <property type="entry name" value="Ser/Thr_kinase_AS"/>
</dbReference>
<dbReference type="GO" id="GO:0005524">
    <property type="term" value="F:ATP binding"/>
    <property type="evidence" value="ECO:0007669"/>
    <property type="project" value="UniProtKB-UniRule"/>
</dbReference>
<evidence type="ECO:0000259" key="12">
    <source>
        <dbReference type="PROSITE" id="PS50011"/>
    </source>
</evidence>
<dbReference type="InterPro" id="IPR017441">
    <property type="entry name" value="Protein_kinase_ATP_BS"/>
</dbReference>
<feature type="region of interest" description="Disordered" evidence="11">
    <location>
        <begin position="322"/>
        <end position="382"/>
    </location>
</feature>
<dbReference type="EC" id="2.7.11.25" evidence="2"/>
<dbReference type="PANTHER" id="PTHR48016">
    <property type="entry name" value="MAP KINASE KINASE KINASE SSK2-RELATED-RELATED"/>
    <property type="match status" value="1"/>
</dbReference>
<dbReference type="SUPFAM" id="SSF56112">
    <property type="entry name" value="Protein kinase-like (PK-like)"/>
    <property type="match status" value="1"/>
</dbReference>
<dbReference type="Proteomes" id="UP000836841">
    <property type="component" value="Chromosome 6"/>
</dbReference>
<evidence type="ECO:0000256" key="4">
    <source>
        <dbReference type="ARBA" id="ARBA00022679"/>
    </source>
</evidence>
<evidence type="ECO:0000313" key="13">
    <source>
        <dbReference type="EMBL" id="CAH2072592.1"/>
    </source>
</evidence>
<accession>A0AAU9SVL8</accession>
<name>A0AAU9SVL8_THLAR</name>
<dbReference type="AlphaFoldDB" id="A0AAU9SVL8"/>
<evidence type="ECO:0000256" key="5">
    <source>
        <dbReference type="ARBA" id="ARBA00022741"/>
    </source>
</evidence>
<dbReference type="PROSITE" id="PS00108">
    <property type="entry name" value="PROTEIN_KINASE_ST"/>
    <property type="match status" value="1"/>
</dbReference>
<evidence type="ECO:0000256" key="8">
    <source>
        <dbReference type="ARBA" id="ARBA00047559"/>
    </source>
</evidence>
<dbReference type="PANTHER" id="PTHR48016:SF29">
    <property type="entry name" value="MITOGEN-ACTIVATED PROTEIN KINASE KINASE KINASE 1-RELATED"/>
    <property type="match status" value="1"/>
</dbReference>
<dbReference type="SMART" id="SM00220">
    <property type="entry name" value="S_TKc"/>
    <property type="match status" value="1"/>
</dbReference>
<dbReference type="InterPro" id="IPR000719">
    <property type="entry name" value="Prot_kinase_dom"/>
</dbReference>
<feature type="binding site" evidence="10">
    <location>
        <position position="425"/>
    </location>
    <ligand>
        <name>ATP</name>
        <dbReference type="ChEBI" id="CHEBI:30616"/>
    </ligand>
</feature>